<dbReference type="AlphaFoldDB" id="A0AAD8EZ20"/>
<organism evidence="1 2">
    <name type="scientific">Biomphalaria pfeifferi</name>
    <name type="common">Bloodfluke planorb</name>
    <name type="synonym">Freshwater snail</name>
    <dbReference type="NCBI Taxonomy" id="112525"/>
    <lineage>
        <taxon>Eukaryota</taxon>
        <taxon>Metazoa</taxon>
        <taxon>Spiralia</taxon>
        <taxon>Lophotrochozoa</taxon>
        <taxon>Mollusca</taxon>
        <taxon>Gastropoda</taxon>
        <taxon>Heterobranchia</taxon>
        <taxon>Euthyneura</taxon>
        <taxon>Panpulmonata</taxon>
        <taxon>Hygrophila</taxon>
        <taxon>Lymnaeoidea</taxon>
        <taxon>Planorbidae</taxon>
        <taxon>Biomphalaria</taxon>
    </lineage>
</organism>
<keyword evidence="2" id="KW-1185">Reference proteome</keyword>
<evidence type="ECO:0000313" key="2">
    <source>
        <dbReference type="Proteomes" id="UP001233172"/>
    </source>
</evidence>
<dbReference type="EMBL" id="JASAOG010000175">
    <property type="protein sequence ID" value="KAK0045797.1"/>
    <property type="molecule type" value="Genomic_DNA"/>
</dbReference>
<protein>
    <submittedName>
        <fullName evidence="1">Uncharacterized protein</fullName>
    </submittedName>
</protein>
<comment type="caution">
    <text evidence="1">The sequence shown here is derived from an EMBL/GenBank/DDBJ whole genome shotgun (WGS) entry which is preliminary data.</text>
</comment>
<proteinExistence type="predicted"/>
<dbReference type="Proteomes" id="UP001233172">
    <property type="component" value="Unassembled WGS sequence"/>
</dbReference>
<reference evidence="1" key="2">
    <citation type="submission" date="2023-04" db="EMBL/GenBank/DDBJ databases">
        <authorList>
            <person name="Bu L."/>
            <person name="Lu L."/>
            <person name="Laidemitt M.R."/>
            <person name="Zhang S.M."/>
            <person name="Mutuku M."/>
            <person name="Mkoji G."/>
            <person name="Steinauer M."/>
            <person name="Loker E.S."/>
        </authorList>
    </citation>
    <scope>NUCLEOTIDE SEQUENCE</scope>
    <source>
        <strain evidence="1">KasaAsao</strain>
        <tissue evidence="1">Whole Snail</tissue>
    </source>
</reference>
<accession>A0AAD8EZ20</accession>
<name>A0AAD8EZ20_BIOPF</name>
<reference evidence="1" key="1">
    <citation type="journal article" date="2023" name="PLoS Negl. Trop. Dis.">
        <title>A genome sequence for Biomphalaria pfeifferi, the major vector snail for the human-infecting parasite Schistosoma mansoni.</title>
        <authorList>
            <person name="Bu L."/>
            <person name="Lu L."/>
            <person name="Laidemitt M.R."/>
            <person name="Zhang S.M."/>
            <person name="Mutuku M."/>
            <person name="Mkoji G."/>
            <person name="Steinauer M."/>
            <person name="Loker E.S."/>
        </authorList>
    </citation>
    <scope>NUCLEOTIDE SEQUENCE</scope>
    <source>
        <strain evidence="1">KasaAsao</strain>
    </source>
</reference>
<evidence type="ECO:0000313" key="1">
    <source>
        <dbReference type="EMBL" id="KAK0045797.1"/>
    </source>
</evidence>
<sequence>MCIPNINYIDANAETMLPDVTERSISCYLGQFNAQISKTAKLLNDERYIEYLKHGHSESYVFFKAAIFVQMKKAKYLADLKMDTNGIIS</sequence>
<gene>
    <name evidence="1" type="ORF">Bpfe_024796</name>
</gene>